<keyword evidence="8" id="KW-1133">Transmembrane helix</keyword>
<dbReference type="InterPro" id="IPR037682">
    <property type="entry name" value="TonB_C"/>
</dbReference>
<dbReference type="PRINTS" id="PR01374">
    <property type="entry name" value="TONBPROTEIN"/>
</dbReference>
<keyword evidence="4" id="KW-1003">Cell membrane</keyword>
<comment type="similarity">
    <text evidence="2">Belongs to the TonB family.</text>
</comment>
<dbReference type="PANTHER" id="PTHR33446:SF2">
    <property type="entry name" value="PROTEIN TONB"/>
    <property type="match status" value="1"/>
</dbReference>
<keyword evidence="5" id="KW-0997">Cell inner membrane</keyword>
<evidence type="ECO:0000256" key="8">
    <source>
        <dbReference type="ARBA" id="ARBA00022989"/>
    </source>
</evidence>
<dbReference type="InterPro" id="IPR003538">
    <property type="entry name" value="TonB"/>
</dbReference>
<keyword evidence="9" id="KW-0472">Membrane</keyword>
<dbReference type="InterPro" id="IPR006260">
    <property type="entry name" value="TonB/TolA_C"/>
</dbReference>
<keyword evidence="10" id="KW-0732">Signal</keyword>
<keyword evidence="6" id="KW-0812">Transmembrane</keyword>
<evidence type="ECO:0000256" key="6">
    <source>
        <dbReference type="ARBA" id="ARBA00022692"/>
    </source>
</evidence>
<dbReference type="PANTHER" id="PTHR33446">
    <property type="entry name" value="PROTEIN TONB-RELATED"/>
    <property type="match status" value="1"/>
</dbReference>
<feature type="chain" id="PRO_5045300795" evidence="10">
    <location>
        <begin position="18"/>
        <end position="240"/>
    </location>
</feature>
<protein>
    <submittedName>
        <fullName evidence="12">TonB family protein</fullName>
    </submittedName>
</protein>
<evidence type="ECO:0000256" key="4">
    <source>
        <dbReference type="ARBA" id="ARBA00022475"/>
    </source>
</evidence>
<keyword evidence="7" id="KW-0653">Protein transport</keyword>
<feature type="signal peptide" evidence="10">
    <location>
        <begin position="1"/>
        <end position="17"/>
    </location>
</feature>
<accession>A0ABW5J397</accession>
<dbReference type="Gene3D" id="3.90.930.1">
    <property type="match status" value="1"/>
</dbReference>
<gene>
    <name evidence="12" type="ORF">ACFSR2_03770</name>
</gene>
<dbReference type="Gene3D" id="3.30.1150.10">
    <property type="match status" value="1"/>
</dbReference>
<comment type="caution">
    <text evidence="12">The sequence shown here is derived from an EMBL/GenBank/DDBJ whole genome shotgun (WGS) entry which is preliminary data.</text>
</comment>
<evidence type="ECO:0000313" key="12">
    <source>
        <dbReference type="EMBL" id="MFD2519988.1"/>
    </source>
</evidence>
<organism evidence="12 13">
    <name type="scientific">Emticicia soli</name>
    <dbReference type="NCBI Taxonomy" id="2027878"/>
    <lineage>
        <taxon>Bacteria</taxon>
        <taxon>Pseudomonadati</taxon>
        <taxon>Bacteroidota</taxon>
        <taxon>Cytophagia</taxon>
        <taxon>Cytophagales</taxon>
        <taxon>Leadbetterellaceae</taxon>
        <taxon>Emticicia</taxon>
    </lineage>
</organism>
<feature type="domain" description="TonB C-terminal" evidence="11">
    <location>
        <begin position="149"/>
        <end position="240"/>
    </location>
</feature>
<dbReference type="Proteomes" id="UP001597510">
    <property type="component" value="Unassembled WGS sequence"/>
</dbReference>
<proteinExistence type="inferred from homology"/>
<dbReference type="Pfam" id="PF03544">
    <property type="entry name" value="TonB_C"/>
    <property type="match status" value="1"/>
</dbReference>
<keyword evidence="3" id="KW-0813">Transport</keyword>
<evidence type="ECO:0000256" key="10">
    <source>
        <dbReference type="SAM" id="SignalP"/>
    </source>
</evidence>
<evidence type="ECO:0000313" key="13">
    <source>
        <dbReference type="Proteomes" id="UP001597510"/>
    </source>
</evidence>
<name>A0ABW5J397_9BACT</name>
<keyword evidence="13" id="KW-1185">Reference proteome</keyword>
<dbReference type="EMBL" id="JBHULC010000004">
    <property type="protein sequence ID" value="MFD2519988.1"/>
    <property type="molecule type" value="Genomic_DNA"/>
</dbReference>
<evidence type="ECO:0000256" key="9">
    <source>
        <dbReference type="ARBA" id="ARBA00023136"/>
    </source>
</evidence>
<dbReference type="InterPro" id="IPR051045">
    <property type="entry name" value="TonB-dependent_transducer"/>
</dbReference>
<evidence type="ECO:0000256" key="2">
    <source>
        <dbReference type="ARBA" id="ARBA00006555"/>
    </source>
</evidence>
<dbReference type="SUPFAM" id="SSF82185">
    <property type="entry name" value="Histone H3 K4-specific methyltransferase SET7/9 N-terminal domain"/>
    <property type="match status" value="1"/>
</dbReference>
<dbReference type="SUPFAM" id="SSF74653">
    <property type="entry name" value="TolA/TonB C-terminal domain"/>
    <property type="match status" value="1"/>
</dbReference>
<evidence type="ECO:0000256" key="1">
    <source>
        <dbReference type="ARBA" id="ARBA00004383"/>
    </source>
</evidence>
<dbReference type="PROSITE" id="PS52015">
    <property type="entry name" value="TONB_CTD"/>
    <property type="match status" value="1"/>
</dbReference>
<evidence type="ECO:0000259" key="11">
    <source>
        <dbReference type="PROSITE" id="PS52015"/>
    </source>
</evidence>
<comment type="subcellular location">
    <subcellularLocation>
        <location evidence="1">Cell inner membrane</location>
        <topology evidence="1">Single-pass membrane protein</topology>
        <orientation evidence="1">Periplasmic side</orientation>
    </subcellularLocation>
</comment>
<evidence type="ECO:0000256" key="7">
    <source>
        <dbReference type="ARBA" id="ARBA00022927"/>
    </source>
</evidence>
<dbReference type="NCBIfam" id="TIGR01352">
    <property type="entry name" value="tonB_Cterm"/>
    <property type="match status" value="1"/>
</dbReference>
<sequence length="240" mass="28313">MRFLPLFIILNISFANAQTDTTRFYYDKDWNEVKSKKNATYFGKGFKISDGRWKQVDYYTPDKIQMIGYYADSKFTIKDGKFEYFRENGLLEMIETYKNDAPVDSVIKFYENGQKEFLYIYDRTSHKRIKEFYYKEDGSESIVTMPELPNGQSIKEYINSKLRYPESLRRENVEGEVTIGFSIKEDGSVDEIEILNKSNPSFEREAIRIIKSMPKWKPATKDGKPMSFGMRIPVFFKISD</sequence>
<reference evidence="13" key="1">
    <citation type="journal article" date="2019" name="Int. J. Syst. Evol. Microbiol.">
        <title>The Global Catalogue of Microorganisms (GCM) 10K type strain sequencing project: providing services to taxonomists for standard genome sequencing and annotation.</title>
        <authorList>
            <consortium name="The Broad Institute Genomics Platform"/>
            <consortium name="The Broad Institute Genome Sequencing Center for Infectious Disease"/>
            <person name="Wu L."/>
            <person name="Ma J."/>
        </authorList>
    </citation>
    <scope>NUCLEOTIDE SEQUENCE [LARGE SCALE GENOMIC DNA]</scope>
    <source>
        <strain evidence="13">KCTC 52344</strain>
    </source>
</reference>
<dbReference type="RefSeq" id="WP_340235397.1">
    <property type="nucleotide sequence ID" value="NZ_JBBEWC010000004.1"/>
</dbReference>
<evidence type="ECO:0000256" key="5">
    <source>
        <dbReference type="ARBA" id="ARBA00022519"/>
    </source>
</evidence>
<evidence type="ECO:0000256" key="3">
    <source>
        <dbReference type="ARBA" id="ARBA00022448"/>
    </source>
</evidence>